<dbReference type="AlphaFoldDB" id="A0A162RVJ2"/>
<dbReference type="STRING" id="1121326.CLMAG_42040"/>
<organism evidence="5 6">
    <name type="scientific">Clostridium magnum DSM 2767</name>
    <dbReference type="NCBI Taxonomy" id="1121326"/>
    <lineage>
        <taxon>Bacteria</taxon>
        <taxon>Bacillati</taxon>
        <taxon>Bacillota</taxon>
        <taxon>Clostridia</taxon>
        <taxon>Eubacteriales</taxon>
        <taxon>Clostridiaceae</taxon>
        <taxon>Clostridium</taxon>
    </lineage>
</organism>
<dbReference type="GO" id="GO:0046872">
    <property type="term" value="F:metal ion binding"/>
    <property type="evidence" value="ECO:0007669"/>
    <property type="project" value="UniProtKB-KW"/>
</dbReference>
<comment type="caution">
    <text evidence="5">The sequence shown here is derived from an EMBL/GenBank/DDBJ whole genome shotgun (WGS) entry which is preliminary data.</text>
</comment>
<evidence type="ECO:0000313" key="6">
    <source>
        <dbReference type="Proteomes" id="UP000076603"/>
    </source>
</evidence>
<dbReference type="SUPFAM" id="SSF46548">
    <property type="entry name" value="alpha-helical ferredoxin"/>
    <property type="match status" value="1"/>
</dbReference>
<reference evidence="5 6" key="1">
    <citation type="submission" date="2016-04" db="EMBL/GenBank/DDBJ databases">
        <title>Genome sequence of Clostridium magnum DSM 2767.</title>
        <authorList>
            <person name="Poehlein A."/>
            <person name="Uhlig R."/>
            <person name="Fischer R."/>
            <person name="Bahl H."/>
            <person name="Daniel R."/>
        </authorList>
    </citation>
    <scope>NUCLEOTIDE SEQUENCE [LARGE SCALE GENOMIC DNA]</scope>
    <source>
        <strain evidence="5 6">DSM 2767</strain>
    </source>
</reference>
<evidence type="ECO:0000256" key="3">
    <source>
        <dbReference type="ARBA" id="ARBA00023014"/>
    </source>
</evidence>
<dbReference type="InterPro" id="IPR009051">
    <property type="entry name" value="Helical_ferredxn"/>
</dbReference>
<dbReference type="Pfam" id="PF13534">
    <property type="entry name" value="Fer4_17"/>
    <property type="match status" value="1"/>
</dbReference>
<sequence>MAFATLQYMSLGRAKASNCVQCGKCEQHCPQHISIREELKNVKATFEQNL</sequence>
<dbReference type="InterPro" id="IPR017896">
    <property type="entry name" value="4Fe4S_Fe-S-bd"/>
</dbReference>
<gene>
    <name evidence="5" type="ORF">CLMAG_42040</name>
</gene>
<keyword evidence="6" id="KW-1185">Reference proteome</keyword>
<dbReference type="PROSITE" id="PS00198">
    <property type="entry name" value="4FE4S_FER_1"/>
    <property type="match status" value="1"/>
</dbReference>
<protein>
    <recommendedName>
        <fullName evidence="4">4Fe-4S ferredoxin-type domain-containing protein</fullName>
    </recommendedName>
</protein>
<evidence type="ECO:0000256" key="2">
    <source>
        <dbReference type="ARBA" id="ARBA00023004"/>
    </source>
</evidence>
<keyword evidence="2" id="KW-0408">Iron</keyword>
<dbReference type="EMBL" id="LWAE01000005">
    <property type="protein sequence ID" value="KZL90433.1"/>
    <property type="molecule type" value="Genomic_DNA"/>
</dbReference>
<evidence type="ECO:0000259" key="4">
    <source>
        <dbReference type="PROSITE" id="PS51379"/>
    </source>
</evidence>
<keyword evidence="3" id="KW-0411">Iron-sulfur</keyword>
<dbReference type="PATRIC" id="fig|1121326.3.peg.4263"/>
<dbReference type="InterPro" id="IPR017900">
    <property type="entry name" value="4Fe4S_Fe_S_CS"/>
</dbReference>
<dbReference type="Proteomes" id="UP000076603">
    <property type="component" value="Unassembled WGS sequence"/>
</dbReference>
<dbReference type="PROSITE" id="PS51379">
    <property type="entry name" value="4FE4S_FER_2"/>
    <property type="match status" value="1"/>
</dbReference>
<keyword evidence="1" id="KW-0479">Metal-binding</keyword>
<feature type="domain" description="4Fe-4S ferredoxin-type" evidence="4">
    <location>
        <begin position="10"/>
        <end position="38"/>
    </location>
</feature>
<evidence type="ECO:0000313" key="5">
    <source>
        <dbReference type="EMBL" id="KZL90433.1"/>
    </source>
</evidence>
<dbReference type="GO" id="GO:0051536">
    <property type="term" value="F:iron-sulfur cluster binding"/>
    <property type="evidence" value="ECO:0007669"/>
    <property type="project" value="UniProtKB-KW"/>
</dbReference>
<proteinExistence type="predicted"/>
<accession>A0A162RVJ2</accession>
<evidence type="ECO:0000256" key="1">
    <source>
        <dbReference type="ARBA" id="ARBA00022723"/>
    </source>
</evidence>
<name>A0A162RVJ2_9CLOT</name>
<dbReference type="Gene3D" id="1.10.1060.10">
    <property type="entry name" value="Alpha-helical ferredoxin"/>
    <property type="match status" value="1"/>
</dbReference>